<dbReference type="InterPro" id="IPR036736">
    <property type="entry name" value="ACP-like_sf"/>
</dbReference>
<feature type="domain" description="Carrier" evidence="1">
    <location>
        <begin position="1"/>
        <end position="79"/>
    </location>
</feature>
<name>A0A1H9Y6K1_9FIRM</name>
<accession>A0A1H9Y6K1</accession>
<dbReference type="EMBL" id="FOHN01000001">
    <property type="protein sequence ID" value="SES64047.1"/>
    <property type="molecule type" value="Genomic_DNA"/>
</dbReference>
<evidence type="ECO:0000313" key="2">
    <source>
        <dbReference type="EMBL" id="SES64047.1"/>
    </source>
</evidence>
<dbReference type="Pfam" id="PF00550">
    <property type="entry name" value="PP-binding"/>
    <property type="match status" value="1"/>
</dbReference>
<dbReference type="PROSITE" id="PS50075">
    <property type="entry name" value="CARRIER"/>
    <property type="match status" value="1"/>
</dbReference>
<dbReference type="Gene3D" id="1.10.1200.10">
    <property type="entry name" value="ACP-like"/>
    <property type="match status" value="1"/>
</dbReference>
<sequence>MMMKKIMESIQNVLGEEGIEKELKADMDLINEVGLDSLQLVNVILDLEEEFGLCIDFDEFDFDEVKTIQLLADYLEALQDGTK</sequence>
<proteinExistence type="predicted"/>
<evidence type="ECO:0000313" key="3">
    <source>
        <dbReference type="Proteomes" id="UP000199800"/>
    </source>
</evidence>
<dbReference type="AlphaFoldDB" id="A0A1H9Y6K1"/>
<organism evidence="2 3">
    <name type="scientific">[Clostridium] polysaccharolyticum</name>
    <dbReference type="NCBI Taxonomy" id="29364"/>
    <lineage>
        <taxon>Bacteria</taxon>
        <taxon>Bacillati</taxon>
        <taxon>Bacillota</taxon>
        <taxon>Clostridia</taxon>
        <taxon>Lachnospirales</taxon>
        <taxon>Lachnospiraceae</taxon>
    </lineage>
</organism>
<reference evidence="2 3" key="1">
    <citation type="submission" date="2016-10" db="EMBL/GenBank/DDBJ databases">
        <authorList>
            <person name="de Groot N.N."/>
        </authorList>
    </citation>
    <scope>NUCLEOTIDE SEQUENCE [LARGE SCALE GENOMIC DNA]</scope>
    <source>
        <strain evidence="2 3">DSM 1801</strain>
    </source>
</reference>
<keyword evidence="3" id="KW-1185">Reference proteome</keyword>
<dbReference type="SUPFAM" id="SSF47336">
    <property type="entry name" value="ACP-like"/>
    <property type="match status" value="1"/>
</dbReference>
<dbReference type="InterPro" id="IPR009081">
    <property type="entry name" value="PP-bd_ACP"/>
</dbReference>
<protein>
    <submittedName>
        <fullName evidence="2">Acyl carrier protein</fullName>
    </submittedName>
</protein>
<gene>
    <name evidence="2" type="ORF">SAMN04487772_101153</name>
</gene>
<dbReference type="Proteomes" id="UP000199800">
    <property type="component" value="Unassembled WGS sequence"/>
</dbReference>
<dbReference type="STRING" id="29364.SAMN04487772_101153"/>
<evidence type="ECO:0000259" key="1">
    <source>
        <dbReference type="PROSITE" id="PS50075"/>
    </source>
</evidence>